<dbReference type="OMA" id="SEPFAYS"/>
<feature type="compositionally biased region" description="Basic and acidic residues" evidence="3">
    <location>
        <begin position="397"/>
        <end position="418"/>
    </location>
</feature>
<dbReference type="PANTHER" id="PTHR46010:SF1">
    <property type="entry name" value="PROTEIN IWS1 HOMOLOG"/>
    <property type="match status" value="1"/>
</dbReference>
<dbReference type="Pfam" id="PF08711">
    <property type="entry name" value="Med26"/>
    <property type="match status" value="1"/>
</dbReference>
<dbReference type="InParanoid" id="A0A077ZQI7"/>
<feature type="compositionally biased region" description="Basic residues" evidence="3">
    <location>
        <begin position="56"/>
        <end position="77"/>
    </location>
</feature>
<sequence length="488" mass="56868">MYILEEKLMSDYLNQTAQFSAENEGRHQIAQNISGLNDQGLAIQNQRSGENEAKKSKSKKDKKHKRNKKDKKSKKRKDREEDSLLDNEDDISVLEAQIQRLQQLEEQDLAFRTNPCYQEDDPASEPFAYSDDYELDADGQGGKNNRNKRKGMEHKEKTLKKRMIKHMEKQAQEQEETQKLSSFNEIQKQTYQKLKKKTADSQAQDGDDLNEDKIQSDIARALLEKMQRAYELDRECYRQGKPGLQKLMMAKEVYEQLRKINIQENFLEQGGCHVLGCWLDMLPDGTFPNFNLVNGLLNCISTLKIYTNQLEESGLAQKVQLYEQGASKQAELQRLAKHIIDKWSRQLYQINQEYDAEGNFDKTYRNYQAKMIKRKQKVISNLQPEHDSEDEPAQNDIQDKSTEQALKKKKHAEDEEKKEITRGRMGIMLPERNAFDFVVRPDARDVQLKDKKKDETGKQKLQKTLLQLKKQNIKPTSTKGMATVKMSY</sequence>
<comment type="similarity">
    <text evidence="1">Belongs to the IWS1 family.</text>
</comment>
<comment type="subcellular location">
    <subcellularLocation>
        <location evidence="2">Nucleus</location>
    </subcellularLocation>
</comment>
<feature type="region of interest" description="Disordered" evidence="3">
    <location>
        <begin position="442"/>
        <end position="461"/>
    </location>
</feature>
<feature type="region of interest" description="Disordered" evidence="3">
    <location>
        <begin position="45"/>
        <end position="84"/>
    </location>
</feature>
<feature type="compositionally biased region" description="Basic and acidic residues" evidence="3">
    <location>
        <begin position="442"/>
        <end position="458"/>
    </location>
</feature>
<evidence type="ECO:0000256" key="1">
    <source>
        <dbReference type="ARBA" id="ARBA00037992"/>
    </source>
</evidence>
<dbReference type="Gene3D" id="1.20.930.10">
    <property type="entry name" value="Conserved domain common to transcription factors TFIIS, elongin A, CRSP70"/>
    <property type="match status" value="1"/>
</dbReference>
<dbReference type="AlphaFoldDB" id="A0A077ZQI7"/>
<reference evidence="5 6" key="1">
    <citation type="submission" date="2014-06" db="EMBL/GenBank/DDBJ databases">
        <authorList>
            <person name="Swart Estienne"/>
        </authorList>
    </citation>
    <scope>NUCLEOTIDE SEQUENCE [LARGE SCALE GENOMIC DNA]</scope>
    <source>
        <strain evidence="5 6">130c</strain>
    </source>
</reference>
<dbReference type="InterPro" id="IPR051037">
    <property type="entry name" value="RNAPII_TF_IWS1"/>
</dbReference>
<dbReference type="OrthoDB" id="21124at2759"/>
<proteinExistence type="inferred from homology"/>
<accession>A0A077ZQI7</accession>
<feature type="domain" description="TFIIS N-terminal" evidence="4">
    <location>
        <begin position="273"/>
        <end position="350"/>
    </location>
</feature>
<dbReference type="GO" id="GO:0016973">
    <property type="term" value="P:poly(A)+ mRNA export from nucleus"/>
    <property type="evidence" value="ECO:0007669"/>
    <property type="project" value="TreeGrafter"/>
</dbReference>
<keyword evidence="2" id="KW-0539">Nucleus</keyword>
<dbReference type="SUPFAM" id="SSF47676">
    <property type="entry name" value="Conserved domain common to transcription factors TFIIS, elongin A, CRSP70"/>
    <property type="match status" value="1"/>
</dbReference>
<dbReference type="GO" id="GO:0005634">
    <property type="term" value="C:nucleus"/>
    <property type="evidence" value="ECO:0007669"/>
    <property type="project" value="UniProtKB-SubCell"/>
</dbReference>
<dbReference type="EMBL" id="CCKQ01000628">
    <property type="protein sequence ID" value="CDW71719.1"/>
    <property type="molecule type" value="Genomic_DNA"/>
</dbReference>
<evidence type="ECO:0000256" key="3">
    <source>
        <dbReference type="SAM" id="MobiDB-lite"/>
    </source>
</evidence>
<feature type="region of interest" description="Disordered" evidence="3">
    <location>
        <begin position="383"/>
        <end position="418"/>
    </location>
</feature>
<keyword evidence="6" id="KW-1185">Reference proteome</keyword>
<evidence type="ECO:0000259" key="4">
    <source>
        <dbReference type="PROSITE" id="PS51319"/>
    </source>
</evidence>
<evidence type="ECO:0000313" key="5">
    <source>
        <dbReference type="EMBL" id="CDW71719.1"/>
    </source>
</evidence>
<protein>
    <submittedName>
        <fullName evidence="5">Protein iws1 homolog</fullName>
    </submittedName>
</protein>
<evidence type="ECO:0000313" key="6">
    <source>
        <dbReference type="Proteomes" id="UP000039865"/>
    </source>
</evidence>
<dbReference type="Proteomes" id="UP000039865">
    <property type="component" value="Unassembled WGS sequence"/>
</dbReference>
<dbReference type="PANTHER" id="PTHR46010">
    <property type="entry name" value="PROTEIN IWS1 HOMOLOG"/>
    <property type="match status" value="1"/>
</dbReference>
<evidence type="ECO:0000256" key="2">
    <source>
        <dbReference type="PROSITE-ProRule" id="PRU00649"/>
    </source>
</evidence>
<dbReference type="InterPro" id="IPR035441">
    <property type="entry name" value="TFIIS/LEDGF_dom_sf"/>
</dbReference>
<organism evidence="5 6">
    <name type="scientific">Stylonychia lemnae</name>
    <name type="common">Ciliate</name>
    <dbReference type="NCBI Taxonomy" id="5949"/>
    <lineage>
        <taxon>Eukaryota</taxon>
        <taxon>Sar</taxon>
        <taxon>Alveolata</taxon>
        <taxon>Ciliophora</taxon>
        <taxon>Intramacronucleata</taxon>
        <taxon>Spirotrichea</taxon>
        <taxon>Stichotrichia</taxon>
        <taxon>Sporadotrichida</taxon>
        <taxon>Oxytrichidae</taxon>
        <taxon>Stylonychinae</taxon>
        <taxon>Stylonychia</taxon>
    </lineage>
</organism>
<name>A0A077ZQI7_STYLE</name>
<dbReference type="PROSITE" id="PS51319">
    <property type="entry name" value="TFIIS_N"/>
    <property type="match status" value="1"/>
</dbReference>
<gene>
    <name evidence="5" type="primary">Contig5834.g6258</name>
    <name evidence="5" type="ORF">STYLEM_667</name>
</gene>
<feature type="region of interest" description="Disordered" evidence="3">
    <location>
        <begin position="115"/>
        <end position="155"/>
    </location>
</feature>
<dbReference type="InterPro" id="IPR017923">
    <property type="entry name" value="TFIIS_N"/>
</dbReference>
<feature type="compositionally biased region" description="Basic residues" evidence="3">
    <location>
        <begin position="145"/>
        <end position="155"/>
    </location>
</feature>